<dbReference type="KEGG" id="cex:CSE_07610"/>
<dbReference type="AlphaFoldDB" id="A0A7U6JGV2"/>
<dbReference type="InterPro" id="IPR013229">
    <property type="entry name" value="PEGA"/>
</dbReference>
<feature type="domain" description="PEGA" evidence="1">
    <location>
        <begin position="171"/>
        <end position="239"/>
    </location>
</feature>
<evidence type="ECO:0000313" key="2">
    <source>
        <dbReference type="EMBL" id="BAL80887.1"/>
    </source>
</evidence>
<proteinExistence type="predicted"/>
<dbReference type="RefSeq" id="WP_014453290.1">
    <property type="nucleotide sequence ID" value="NC_017096.1"/>
</dbReference>
<evidence type="ECO:0000313" key="3">
    <source>
        <dbReference type="Proteomes" id="UP000004793"/>
    </source>
</evidence>
<gene>
    <name evidence="2" type="ordered locus">CSE_07610</name>
</gene>
<dbReference type="PANTHER" id="PTHR36194:SF1">
    <property type="entry name" value="S-LAYER-LIKE PROTEIN"/>
    <property type="match status" value="1"/>
</dbReference>
<organism evidence="2 3">
    <name type="scientific">Caldisericum exile (strain DSM 21853 / NBRC 104410 / AZM16c01)</name>
    <dbReference type="NCBI Taxonomy" id="511051"/>
    <lineage>
        <taxon>Bacteria</taxon>
        <taxon>Pseudomonadati</taxon>
        <taxon>Caldisericota/Cryosericota group</taxon>
        <taxon>Caldisericota</taxon>
        <taxon>Caldisericia</taxon>
        <taxon>Caldisericales</taxon>
        <taxon>Caldisericaceae</taxon>
        <taxon>Caldisericum</taxon>
    </lineage>
</organism>
<dbReference type="Proteomes" id="UP000004793">
    <property type="component" value="Chromosome"/>
</dbReference>
<dbReference type="Pfam" id="PF08308">
    <property type="entry name" value="PEGA"/>
    <property type="match status" value="4"/>
</dbReference>
<feature type="domain" description="PEGA" evidence="1">
    <location>
        <begin position="29"/>
        <end position="83"/>
    </location>
</feature>
<dbReference type="OrthoDB" id="5483179at2"/>
<sequence>MKRLMLLVIFLGIFVIGFVLFKVLSKETGSISINSYPQKASVYINGELKGETPLTVNSLPFGTYEILVRLEGYREYKEEVKLSSSNPNALVNPILEHAVFTLSVDSSPTNSDVYVDGVLKGKTPIVIADLIANQSHLIEVKHENYRDWKQTISVKANDSLNLFAQLEPITTELIVSSVPDKATVFLNKSEVGKTPLDLKDIPEGKYTLTVSLLQYETYTEDIEIKKGVIVKRDVVLRKTKYYISILSNPSGAKVLIDGIEVGTTPYNTSSITEGKHKIHVELDGYLPYETEVIVVQNQPTVISINLLKLP</sequence>
<keyword evidence="3" id="KW-1185">Reference proteome</keyword>
<feature type="domain" description="PEGA" evidence="1">
    <location>
        <begin position="101"/>
        <end position="168"/>
    </location>
</feature>
<dbReference type="PANTHER" id="PTHR36194">
    <property type="entry name" value="S-LAYER-LIKE PROTEIN"/>
    <property type="match status" value="1"/>
</dbReference>
<feature type="domain" description="PEGA" evidence="1">
    <location>
        <begin position="243"/>
        <end position="306"/>
    </location>
</feature>
<protein>
    <recommendedName>
        <fullName evidence="1">PEGA domain-containing protein</fullName>
    </recommendedName>
</protein>
<reference evidence="2 3" key="1">
    <citation type="submission" date="2011-01" db="EMBL/GenBank/DDBJ databases">
        <title>Whole genome sequence of Caldisericum exile AZM16c01.</title>
        <authorList>
            <person name="Narita-Yamada S."/>
            <person name="Kawakoshi A."/>
            <person name="Nakamura S."/>
            <person name="Sasagawa M."/>
            <person name="Fukada J."/>
            <person name="Sekine M."/>
            <person name="Kato Y."/>
            <person name="Fukai R."/>
            <person name="Sasaki K."/>
            <person name="Hanamaki A."/>
            <person name="Narita H."/>
            <person name="Konno Y."/>
            <person name="Mori K."/>
            <person name="Yamazaki S."/>
            <person name="Suzuki K."/>
            <person name="Fujita N."/>
        </authorList>
    </citation>
    <scope>NUCLEOTIDE SEQUENCE [LARGE SCALE GENOMIC DNA]</scope>
    <source>
        <strain evidence="3">DSM 21853 / NBRC 104410 / AZM16c01</strain>
    </source>
</reference>
<name>A0A7U6JGV2_CALEA</name>
<accession>A0A7U6JGV2</accession>
<evidence type="ECO:0000259" key="1">
    <source>
        <dbReference type="Pfam" id="PF08308"/>
    </source>
</evidence>
<dbReference type="EMBL" id="AP012051">
    <property type="protein sequence ID" value="BAL80887.1"/>
    <property type="molecule type" value="Genomic_DNA"/>
</dbReference>